<dbReference type="KEGG" id="fmr:Fuma_02430"/>
<evidence type="ECO:0000313" key="1">
    <source>
        <dbReference type="EMBL" id="APZ92818.1"/>
    </source>
</evidence>
<evidence type="ECO:0000313" key="2">
    <source>
        <dbReference type="Proteomes" id="UP000187735"/>
    </source>
</evidence>
<gene>
    <name evidence="1" type="ORF">Fuma_02430</name>
</gene>
<name>A0A1P8WFH0_9PLAN</name>
<dbReference type="Proteomes" id="UP000187735">
    <property type="component" value="Chromosome"/>
</dbReference>
<proteinExistence type="predicted"/>
<sequence length="284" mass="31413">MTWEQMLNRLKGWRKDIRVLPRIYQTSGHTKGADGKFNGSSNRILEAVGPQEFTMMSFVQGVKNELYDSTRIQADLARKSGTELRGKLTLPSSAAAAGAQIVVLPKGRWGNLNLSQSTFANPVDEVCSYAKESGEFEIHVDAAEYDIGFFHKEGYLVVKGPLKHTAEYKLQPWQRITLTTKDWPDDQKDEVWIRPEGTSPPCPGFSLAWLHGKRRTVTLNVPVGIGKTTQLYSPNGGGGAVTGGTTRLVIRPGEPQTIALPAMTDEQRAAGKRKWEGFLSEPQE</sequence>
<dbReference type="AlphaFoldDB" id="A0A1P8WFH0"/>
<accession>A0A1P8WFH0</accession>
<protein>
    <submittedName>
        <fullName evidence="1">Uncharacterized protein</fullName>
    </submittedName>
</protein>
<organism evidence="1 2">
    <name type="scientific">Fuerstiella marisgermanici</name>
    <dbReference type="NCBI Taxonomy" id="1891926"/>
    <lineage>
        <taxon>Bacteria</taxon>
        <taxon>Pseudomonadati</taxon>
        <taxon>Planctomycetota</taxon>
        <taxon>Planctomycetia</taxon>
        <taxon>Planctomycetales</taxon>
        <taxon>Planctomycetaceae</taxon>
        <taxon>Fuerstiella</taxon>
    </lineage>
</organism>
<reference evidence="1 2" key="1">
    <citation type="journal article" date="2016" name="Front. Microbiol.">
        <title>Fuerstia marisgermanicae gen. nov., sp. nov., an Unusual Member of the Phylum Planctomycetes from the German Wadden Sea.</title>
        <authorList>
            <person name="Kohn T."/>
            <person name="Heuer A."/>
            <person name="Jogler M."/>
            <person name="Vollmers J."/>
            <person name="Boedeker C."/>
            <person name="Bunk B."/>
            <person name="Rast P."/>
            <person name="Borchert D."/>
            <person name="Glockner I."/>
            <person name="Freese H.M."/>
            <person name="Klenk H.P."/>
            <person name="Overmann J."/>
            <person name="Kaster A.K."/>
            <person name="Rohde M."/>
            <person name="Wiegand S."/>
            <person name="Jogler C."/>
        </authorList>
    </citation>
    <scope>NUCLEOTIDE SEQUENCE [LARGE SCALE GENOMIC DNA]</scope>
    <source>
        <strain evidence="1 2">NH11</strain>
    </source>
</reference>
<dbReference type="EMBL" id="CP017641">
    <property type="protein sequence ID" value="APZ92818.1"/>
    <property type="molecule type" value="Genomic_DNA"/>
</dbReference>
<keyword evidence="2" id="KW-1185">Reference proteome</keyword>